<organism evidence="1 2">
    <name type="scientific">Ichthyophthirius multifiliis</name>
    <name type="common">White spot disease agent</name>
    <name type="synonym">Ich</name>
    <dbReference type="NCBI Taxonomy" id="5932"/>
    <lineage>
        <taxon>Eukaryota</taxon>
        <taxon>Sar</taxon>
        <taxon>Alveolata</taxon>
        <taxon>Ciliophora</taxon>
        <taxon>Intramacronucleata</taxon>
        <taxon>Oligohymenophorea</taxon>
        <taxon>Hymenostomatida</taxon>
        <taxon>Ophryoglenina</taxon>
        <taxon>Ichthyophthirius</taxon>
    </lineage>
</organism>
<dbReference type="InParanoid" id="G0QK10"/>
<dbReference type="RefSeq" id="XP_004039751.1">
    <property type="nucleotide sequence ID" value="XM_004039703.1"/>
</dbReference>
<keyword evidence="2" id="KW-1185">Reference proteome</keyword>
<dbReference type="GeneID" id="14910639"/>
<evidence type="ECO:0000313" key="2">
    <source>
        <dbReference type="Proteomes" id="UP000008983"/>
    </source>
</evidence>
<dbReference type="AlphaFoldDB" id="G0QK10"/>
<protein>
    <submittedName>
        <fullName evidence="1">Uncharacterized protein</fullName>
    </submittedName>
</protein>
<name>G0QK10_ICHMU</name>
<dbReference type="EMBL" id="GL983116">
    <property type="protein sequence ID" value="EGR34447.1"/>
    <property type="molecule type" value="Genomic_DNA"/>
</dbReference>
<evidence type="ECO:0000313" key="1">
    <source>
        <dbReference type="EMBL" id="EGR34447.1"/>
    </source>
</evidence>
<dbReference type="Proteomes" id="UP000008983">
    <property type="component" value="Unassembled WGS sequence"/>
</dbReference>
<accession>G0QK10</accession>
<proteinExistence type="predicted"/>
<gene>
    <name evidence="1" type="ORF">IMG5_011240</name>
</gene>
<dbReference type="OrthoDB" id="311826at2759"/>
<reference evidence="1 2" key="1">
    <citation type="submission" date="2011-07" db="EMBL/GenBank/DDBJ databases">
        <authorList>
            <person name="Coyne R."/>
            <person name="Brami D."/>
            <person name="Johnson J."/>
            <person name="Hostetler J."/>
            <person name="Hannick L."/>
            <person name="Clark T."/>
            <person name="Cassidy-Hanley D."/>
            <person name="Inman J."/>
        </authorList>
    </citation>
    <scope>NUCLEOTIDE SEQUENCE [LARGE SCALE GENOMIC DNA]</scope>
    <source>
        <strain evidence="1 2">G5</strain>
    </source>
</reference>
<sequence>MKPEQIQDILPIVKTKEEVYQEMRLRYKNSWKSPGYKNDEFSKPTCLRGNVLSEWQYERCFLAERSYKHPKQFKGFKGSIFSREFPEPSDKGLSQQIQKYLQIQQQNTKTIDIGLLNMENKTRFEA</sequence>